<accession>A0A9X2U558</accession>
<dbReference type="PRINTS" id="PR00038">
    <property type="entry name" value="HTHLUXR"/>
</dbReference>
<dbReference type="InterPro" id="IPR058245">
    <property type="entry name" value="NreC/VraR/RcsB-like_REC"/>
</dbReference>
<dbReference type="Pfam" id="PF00196">
    <property type="entry name" value="GerE"/>
    <property type="match status" value="1"/>
</dbReference>
<dbReference type="CDD" id="cd06170">
    <property type="entry name" value="LuxR_C_like"/>
    <property type="match status" value="1"/>
</dbReference>
<dbReference type="SMART" id="SM00421">
    <property type="entry name" value="HTH_LUXR"/>
    <property type="match status" value="1"/>
</dbReference>
<dbReference type="Gene3D" id="3.40.50.2300">
    <property type="match status" value="1"/>
</dbReference>
<dbReference type="PROSITE" id="PS50110">
    <property type="entry name" value="RESPONSE_REGULATORY"/>
    <property type="match status" value="1"/>
</dbReference>
<dbReference type="PROSITE" id="PS50043">
    <property type="entry name" value="HTH_LUXR_2"/>
    <property type="match status" value="1"/>
</dbReference>
<dbReference type="PANTHER" id="PTHR43214:SF43">
    <property type="entry name" value="TWO-COMPONENT RESPONSE REGULATOR"/>
    <property type="match status" value="1"/>
</dbReference>
<evidence type="ECO:0000313" key="6">
    <source>
        <dbReference type="EMBL" id="MCS3866971.1"/>
    </source>
</evidence>
<feature type="domain" description="Response regulatory" evidence="5">
    <location>
        <begin position="21"/>
        <end position="137"/>
    </location>
</feature>
<dbReference type="GO" id="GO:0006355">
    <property type="term" value="P:regulation of DNA-templated transcription"/>
    <property type="evidence" value="ECO:0007669"/>
    <property type="project" value="InterPro"/>
</dbReference>
<comment type="caution">
    <text evidence="6">The sequence shown here is derived from an EMBL/GenBank/DDBJ whole genome shotgun (WGS) entry which is preliminary data.</text>
</comment>
<evidence type="ECO:0000256" key="1">
    <source>
        <dbReference type="ARBA" id="ARBA00022553"/>
    </source>
</evidence>
<dbReference type="InterPro" id="IPR011006">
    <property type="entry name" value="CheY-like_superfamily"/>
</dbReference>
<dbReference type="InterPro" id="IPR000792">
    <property type="entry name" value="Tscrpt_reg_LuxR_C"/>
</dbReference>
<protein>
    <submittedName>
        <fullName evidence="6">DNA-binding NarL/FixJ family response regulator</fullName>
    </submittedName>
</protein>
<dbReference type="Pfam" id="PF00072">
    <property type="entry name" value="Response_reg"/>
    <property type="match status" value="1"/>
</dbReference>
<dbReference type="PANTHER" id="PTHR43214">
    <property type="entry name" value="TWO-COMPONENT RESPONSE REGULATOR"/>
    <property type="match status" value="1"/>
</dbReference>
<dbReference type="CDD" id="cd17535">
    <property type="entry name" value="REC_NarL-like"/>
    <property type="match status" value="1"/>
</dbReference>
<organism evidence="6 7">
    <name type="scientific">Salinibacter ruber</name>
    <dbReference type="NCBI Taxonomy" id="146919"/>
    <lineage>
        <taxon>Bacteria</taxon>
        <taxon>Pseudomonadati</taxon>
        <taxon>Rhodothermota</taxon>
        <taxon>Rhodothermia</taxon>
        <taxon>Rhodothermales</taxon>
        <taxon>Salinibacteraceae</taxon>
        <taxon>Salinibacter</taxon>
    </lineage>
</organism>
<evidence type="ECO:0000256" key="3">
    <source>
        <dbReference type="PROSITE-ProRule" id="PRU00169"/>
    </source>
</evidence>
<dbReference type="AlphaFoldDB" id="A0A9X2U558"/>
<dbReference type="EMBL" id="JANTYZ010000028">
    <property type="protein sequence ID" value="MCS3866971.1"/>
    <property type="molecule type" value="Genomic_DNA"/>
</dbReference>
<reference evidence="6" key="1">
    <citation type="submission" date="2022-08" db="EMBL/GenBank/DDBJ databases">
        <title>Genomic Encyclopedia of Type Strains, Phase V (KMG-V): Genome sequencing to study the core and pangenomes of soil and plant-associated prokaryotes.</title>
        <authorList>
            <person name="Whitman W."/>
        </authorList>
    </citation>
    <scope>NUCLEOTIDE SEQUENCE</scope>
    <source>
        <strain evidence="6">SP2016B</strain>
    </source>
</reference>
<dbReference type="InterPro" id="IPR001789">
    <property type="entry name" value="Sig_transdc_resp-reg_receiver"/>
</dbReference>
<evidence type="ECO:0000259" key="5">
    <source>
        <dbReference type="PROSITE" id="PS50110"/>
    </source>
</evidence>
<dbReference type="GO" id="GO:0000160">
    <property type="term" value="P:phosphorelay signal transduction system"/>
    <property type="evidence" value="ECO:0007669"/>
    <property type="project" value="InterPro"/>
</dbReference>
<dbReference type="SUPFAM" id="SSF46894">
    <property type="entry name" value="C-terminal effector domain of the bipartite response regulators"/>
    <property type="match status" value="1"/>
</dbReference>
<evidence type="ECO:0000259" key="4">
    <source>
        <dbReference type="PROSITE" id="PS50043"/>
    </source>
</evidence>
<evidence type="ECO:0000313" key="7">
    <source>
        <dbReference type="Proteomes" id="UP001155034"/>
    </source>
</evidence>
<dbReference type="Proteomes" id="UP001155034">
    <property type="component" value="Unassembled WGS sequence"/>
</dbReference>
<sequence>MPSSPTTVHSTSTQAVANHLSVAIVDDHPAIREALRRTAESRMSMEVVAEAGSNEDALRLIKEHSPDVAVLDLVLSDGQSFSLIETLRAERPETGLLVFSMCDEAIYAERVLRGGASGYIMKPAGTEAVLKAAERVGDGKMYLSSEMTTRVLLRAEKGSGKEIRFPIDELTSKELDVFKMVGRGMTAGAIADQLGLARKTVETHRREAKEKLGYETIHEVTSHAARWVQAGVQAEEQANPA</sequence>
<dbReference type="InterPro" id="IPR039420">
    <property type="entry name" value="WalR-like"/>
</dbReference>
<dbReference type="SMART" id="SM00448">
    <property type="entry name" value="REC"/>
    <property type="match status" value="1"/>
</dbReference>
<dbReference type="RefSeq" id="WP_259084323.1">
    <property type="nucleotide sequence ID" value="NZ_JANTYZ010000028.1"/>
</dbReference>
<evidence type="ECO:0000256" key="2">
    <source>
        <dbReference type="ARBA" id="ARBA00023125"/>
    </source>
</evidence>
<gene>
    <name evidence="6" type="ORF">GGP82_003554</name>
</gene>
<keyword evidence="1 3" id="KW-0597">Phosphoprotein</keyword>
<feature type="domain" description="HTH luxR-type" evidence="4">
    <location>
        <begin position="163"/>
        <end position="228"/>
    </location>
</feature>
<dbReference type="SUPFAM" id="SSF52172">
    <property type="entry name" value="CheY-like"/>
    <property type="match status" value="1"/>
</dbReference>
<keyword evidence="2 6" id="KW-0238">DNA-binding</keyword>
<feature type="modified residue" description="4-aspartylphosphate" evidence="3">
    <location>
        <position position="72"/>
    </location>
</feature>
<dbReference type="InterPro" id="IPR016032">
    <property type="entry name" value="Sig_transdc_resp-reg_C-effctor"/>
</dbReference>
<dbReference type="GO" id="GO:0003677">
    <property type="term" value="F:DNA binding"/>
    <property type="evidence" value="ECO:0007669"/>
    <property type="project" value="UniProtKB-KW"/>
</dbReference>
<proteinExistence type="predicted"/>
<name>A0A9X2U558_9BACT</name>